<feature type="domain" description="Integrase catalytic" evidence="1">
    <location>
        <begin position="123"/>
        <end position="289"/>
    </location>
</feature>
<evidence type="ECO:0000259" key="1">
    <source>
        <dbReference type="PROSITE" id="PS50994"/>
    </source>
</evidence>
<dbReference type="InterPro" id="IPR012337">
    <property type="entry name" value="RNaseH-like_sf"/>
</dbReference>
<dbReference type="InterPro" id="IPR039537">
    <property type="entry name" value="Retrotran_Ty1/copia-like"/>
</dbReference>
<proteinExistence type="predicted"/>
<dbReference type="InterPro" id="IPR001584">
    <property type="entry name" value="Integrase_cat-core"/>
</dbReference>
<name>A0AAV1TQI0_9STRA</name>
<sequence>MNEKLRSIPQINKSGKFQVVFDGDEMKISHKDSKKVMAMADVVDGLYWLRTSQRSVSAASGPRVGKLHARMGHAPVDVLCRMVSKGMIKDVEIPTKLSGSSVYRGCQEGKMVQRPFPSNPNKRQYDPFELLHIDTCGPMEVDSLGGSRYSLLIVDEGSGCMKGFSLRAKSDREECIKKYIMALQRQFNFKVKFVRHDGAHKFAANSLKAFYDDQGIEQQVTVPYAHQINGTAERAIRTIVTIGRSILHYAKLDECFWAEASMTAIYIKNRLPSLKYQDQTPFEIVNEFSTKCEAHADFRLPNVCADP</sequence>
<dbReference type="AlphaFoldDB" id="A0AAV1TQI0"/>
<dbReference type="InterPro" id="IPR036397">
    <property type="entry name" value="RNaseH_sf"/>
</dbReference>
<evidence type="ECO:0000313" key="2">
    <source>
        <dbReference type="EMBL" id="CAK7924654.1"/>
    </source>
</evidence>
<dbReference type="EMBL" id="CAKLBY020000078">
    <property type="protein sequence ID" value="CAK7924654.1"/>
    <property type="molecule type" value="Genomic_DNA"/>
</dbReference>
<dbReference type="SUPFAM" id="SSF53098">
    <property type="entry name" value="Ribonuclease H-like"/>
    <property type="match status" value="1"/>
</dbReference>
<dbReference type="PROSITE" id="PS50994">
    <property type="entry name" value="INTEGRASE"/>
    <property type="match status" value="1"/>
</dbReference>
<dbReference type="GO" id="GO:0003676">
    <property type="term" value="F:nucleic acid binding"/>
    <property type="evidence" value="ECO:0007669"/>
    <property type="project" value="InterPro"/>
</dbReference>
<dbReference type="Gene3D" id="3.30.420.10">
    <property type="entry name" value="Ribonuclease H-like superfamily/Ribonuclease H"/>
    <property type="match status" value="1"/>
</dbReference>
<organism evidence="2 3">
    <name type="scientific">Peronospora matthiolae</name>
    <dbReference type="NCBI Taxonomy" id="2874970"/>
    <lineage>
        <taxon>Eukaryota</taxon>
        <taxon>Sar</taxon>
        <taxon>Stramenopiles</taxon>
        <taxon>Oomycota</taxon>
        <taxon>Peronosporomycetes</taxon>
        <taxon>Peronosporales</taxon>
        <taxon>Peronosporaceae</taxon>
        <taxon>Peronospora</taxon>
    </lineage>
</organism>
<comment type="caution">
    <text evidence="2">The sequence shown here is derived from an EMBL/GenBank/DDBJ whole genome shotgun (WGS) entry which is preliminary data.</text>
</comment>
<dbReference type="GO" id="GO:0015074">
    <property type="term" value="P:DNA integration"/>
    <property type="evidence" value="ECO:0007669"/>
    <property type="project" value="InterPro"/>
</dbReference>
<protein>
    <recommendedName>
        <fullName evidence="1">Integrase catalytic domain-containing protein</fullName>
    </recommendedName>
</protein>
<reference evidence="2" key="1">
    <citation type="submission" date="2024-01" db="EMBL/GenBank/DDBJ databases">
        <authorList>
            <person name="Webb A."/>
        </authorList>
    </citation>
    <scope>NUCLEOTIDE SEQUENCE</scope>
    <source>
        <strain evidence="2">Pm1</strain>
    </source>
</reference>
<evidence type="ECO:0000313" key="3">
    <source>
        <dbReference type="Proteomes" id="UP001162060"/>
    </source>
</evidence>
<accession>A0AAV1TQI0</accession>
<gene>
    <name evidence="2" type="ORF">PM001_LOCUS9804</name>
</gene>
<dbReference type="PANTHER" id="PTHR42648:SF28">
    <property type="entry name" value="TRANSPOSON-ENCODED PROTEIN WITH RIBONUCLEASE H-LIKE AND RETROVIRUS ZINC FINGER-LIKE DOMAINS"/>
    <property type="match status" value="1"/>
</dbReference>
<dbReference type="Proteomes" id="UP001162060">
    <property type="component" value="Unassembled WGS sequence"/>
</dbReference>
<dbReference type="PANTHER" id="PTHR42648">
    <property type="entry name" value="TRANSPOSASE, PUTATIVE-RELATED"/>
    <property type="match status" value="1"/>
</dbReference>